<comment type="similarity">
    <text evidence="2 15">Belongs to the MCM family.</text>
</comment>
<gene>
    <name evidence="18" type="ORF">BCV70DRAFT_231453</name>
</gene>
<dbReference type="FunFam" id="2.20.28.10:FF:000003">
    <property type="entry name" value="DNA helicase"/>
    <property type="match status" value="1"/>
</dbReference>
<dbReference type="Pfam" id="PF17207">
    <property type="entry name" value="MCM_OB"/>
    <property type="match status" value="1"/>
</dbReference>
<feature type="compositionally biased region" description="Polar residues" evidence="16">
    <location>
        <begin position="59"/>
        <end position="85"/>
    </location>
</feature>
<name>A0A317XS49_9BASI</name>
<organism evidence="18 19">
    <name type="scientific">Testicularia cyperi</name>
    <dbReference type="NCBI Taxonomy" id="1882483"/>
    <lineage>
        <taxon>Eukaryota</taxon>
        <taxon>Fungi</taxon>
        <taxon>Dikarya</taxon>
        <taxon>Basidiomycota</taxon>
        <taxon>Ustilaginomycotina</taxon>
        <taxon>Ustilaginomycetes</taxon>
        <taxon>Ustilaginales</taxon>
        <taxon>Anthracoideaceae</taxon>
        <taxon>Testicularia</taxon>
    </lineage>
</organism>
<dbReference type="InterPro" id="IPR001208">
    <property type="entry name" value="MCM_dom"/>
</dbReference>
<dbReference type="GO" id="GO:0042555">
    <property type="term" value="C:MCM complex"/>
    <property type="evidence" value="ECO:0007669"/>
    <property type="project" value="InterPro"/>
</dbReference>
<dbReference type="STRING" id="1882483.A0A317XS49"/>
<dbReference type="FunCoup" id="A0A317XS49">
    <property type="interactions" value="510"/>
</dbReference>
<evidence type="ECO:0000256" key="16">
    <source>
        <dbReference type="SAM" id="MobiDB-lite"/>
    </source>
</evidence>
<evidence type="ECO:0000256" key="15">
    <source>
        <dbReference type="RuleBase" id="RU004070"/>
    </source>
</evidence>
<dbReference type="InterPro" id="IPR012340">
    <property type="entry name" value="NA-bd_OB-fold"/>
</dbReference>
<dbReference type="AlphaFoldDB" id="A0A317XS49"/>
<dbReference type="Pfam" id="PF00493">
    <property type="entry name" value="MCM"/>
    <property type="match status" value="1"/>
</dbReference>
<dbReference type="PROSITE" id="PS50051">
    <property type="entry name" value="MCM_2"/>
    <property type="match status" value="1"/>
</dbReference>
<dbReference type="OrthoDB" id="10251574at2759"/>
<evidence type="ECO:0000256" key="9">
    <source>
        <dbReference type="ARBA" id="ARBA00022840"/>
    </source>
</evidence>
<dbReference type="GO" id="GO:1902975">
    <property type="term" value="P:mitotic DNA replication initiation"/>
    <property type="evidence" value="ECO:0007669"/>
    <property type="project" value="TreeGrafter"/>
</dbReference>
<feature type="compositionally biased region" description="Low complexity" evidence="16">
    <location>
        <begin position="31"/>
        <end position="53"/>
    </location>
</feature>
<dbReference type="GO" id="GO:0097373">
    <property type="term" value="C:MCM core complex"/>
    <property type="evidence" value="ECO:0007669"/>
    <property type="project" value="UniProtKB-ARBA"/>
</dbReference>
<evidence type="ECO:0000313" key="19">
    <source>
        <dbReference type="Proteomes" id="UP000246740"/>
    </source>
</evidence>
<dbReference type="EMBL" id="KZ819192">
    <property type="protein sequence ID" value="PWZ00613.1"/>
    <property type="molecule type" value="Genomic_DNA"/>
</dbReference>
<evidence type="ECO:0000256" key="2">
    <source>
        <dbReference type="ARBA" id="ARBA00008010"/>
    </source>
</evidence>
<evidence type="ECO:0000256" key="13">
    <source>
        <dbReference type="ARBA" id="ARBA00073498"/>
    </source>
</evidence>
<dbReference type="GO" id="GO:0005524">
    <property type="term" value="F:ATP binding"/>
    <property type="evidence" value="ECO:0007669"/>
    <property type="project" value="UniProtKB-KW"/>
</dbReference>
<feature type="domain" description="MCM C-terminal AAA(+) ATPase" evidence="17">
    <location>
        <begin position="590"/>
        <end position="801"/>
    </location>
</feature>
<dbReference type="GO" id="GO:0017116">
    <property type="term" value="F:single-stranded DNA helicase activity"/>
    <property type="evidence" value="ECO:0007669"/>
    <property type="project" value="TreeGrafter"/>
</dbReference>
<evidence type="ECO:0000313" key="18">
    <source>
        <dbReference type="EMBL" id="PWZ00613.1"/>
    </source>
</evidence>
<dbReference type="GO" id="GO:0031261">
    <property type="term" value="C:DNA replication preinitiation complex"/>
    <property type="evidence" value="ECO:0007669"/>
    <property type="project" value="UniProtKB-ARBA"/>
</dbReference>
<feature type="compositionally biased region" description="Low complexity" evidence="16">
    <location>
        <begin position="99"/>
        <end position="108"/>
    </location>
</feature>
<comment type="catalytic activity">
    <reaction evidence="12">
        <text>ATP + H2O = ADP + phosphate + H(+)</text>
        <dbReference type="Rhea" id="RHEA:13065"/>
        <dbReference type="ChEBI" id="CHEBI:15377"/>
        <dbReference type="ChEBI" id="CHEBI:15378"/>
        <dbReference type="ChEBI" id="CHEBI:30616"/>
        <dbReference type="ChEBI" id="CHEBI:43474"/>
        <dbReference type="ChEBI" id="CHEBI:456216"/>
        <dbReference type="EC" id="3.6.4.12"/>
    </reaction>
</comment>
<keyword evidence="7" id="KW-0378">Hydrolase</keyword>
<keyword evidence="19" id="KW-1185">Reference proteome</keyword>
<dbReference type="Pfam" id="PF21128">
    <property type="entry name" value="WHD_MCM4"/>
    <property type="match status" value="1"/>
</dbReference>
<dbReference type="GO" id="GO:0006271">
    <property type="term" value="P:DNA strand elongation involved in DNA replication"/>
    <property type="evidence" value="ECO:0007669"/>
    <property type="project" value="TreeGrafter"/>
</dbReference>
<dbReference type="PANTHER" id="PTHR11630:SF66">
    <property type="entry name" value="DNA REPLICATION LICENSING FACTOR MCM4"/>
    <property type="match status" value="1"/>
</dbReference>
<dbReference type="GO" id="GO:0005656">
    <property type="term" value="C:nuclear pre-replicative complex"/>
    <property type="evidence" value="ECO:0007669"/>
    <property type="project" value="UniProtKB-ARBA"/>
</dbReference>
<sequence length="1025" mass="111280">MSTPGGPPSSDVEMRDGEQRTPLAPAASNRSLAGASSPLAFPSSSPLKSQASSVRRAQHSANGSSPLHFGTSSPSARLSRGQRTPVSAARRGRDAENQRLPSSSSGLSRLDEPLFFPSSGGSTPRQQRRGEIHSSVVLSSPSLVRRTRLAGAVPDAMGSRASSVLGGSSQPMGDEGHSHSDAISLSQHAPTSEDAANGAGAGAGADGVSKVIWGTNVSIGETMQMFRSFLRGFRLKYRWAHAKKLGQPLPPSATADPAEGERLVYEGYLRRMRMTDQTNLNLRISDLEAFPPSKRLRMQLIRYPQEMVPIMDQVLKDEMLEMAYEDHKEGREGMGGDVGLAEIELMEGKLYKVRPFGADTINMRDLNPSDIDKLVTVRGLVIRATPIIPEMKQAFFRCLVCNHTVPVEIDRGRIAEPDRCPREVCNLQGSMSLIHNRCEFSDRQVVRIQETPDVVPDGQTPHTVSMCAYDELVDISKPGDRVEITGIFRSTPVRVNPRQRSLKSLYKTFVDILHIKRTDGKRLGVDLSTREASEQGAGPGAQAVGIGGEEDDEEVEVQIGFGVDAAPGQEPARSQDLEDKLRAIADRPDVYEVLSRSLAPSIYELDDVKKGILLQLFGGTNKTISTGGGGGGPRYRGDINVLMVGDPGTSKSQILQYVHKIAPRGVYASGKGSSAVGLTAYVTRDPDTKQLVLESGALVLSDGGVCCIDEFDKMSDATRSVLHEVMEQQTLSIAKAGIITTLNARASILAAANPVGSRYNVNLPITKNIDLPPTLISRFDLVYLVLDKIDEANDRRLARHLVSLYLEDKPQTGGKDVLPIETLTSYISFARNRIHPALTKEAGDALAARYVELRKVGEDPRSAERRITATTRQLESMIRLSEAHARMRFADEVVVEDVEEAARLIREAAKSSATDPRTGLIDLDLINTGRSYHQRKLAGDLRREVLQLLDQLGGASGRAGSPSNSASTAPTRAVRYVDLAKALNDQSSVPVDPTDLYELVRTLESEGVVKTAGERERKTVRRISS</sequence>
<dbReference type="CDD" id="cd17755">
    <property type="entry name" value="MCM4"/>
    <property type="match status" value="1"/>
</dbReference>
<keyword evidence="5" id="KW-0235">DNA replication</keyword>
<dbReference type="GO" id="GO:0003697">
    <property type="term" value="F:single-stranded DNA binding"/>
    <property type="evidence" value="ECO:0007669"/>
    <property type="project" value="TreeGrafter"/>
</dbReference>
<dbReference type="Gene3D" id="3.30.1640.10">
    <property type="entry name" value="mini-chromosome maintenance (MCM) complex, chain A, domain 1"/>
    <property type="match status" value="1"/>
</dbReference>
<comment type="subcellular location">
    <subcellularLocation>
        <location evidence="1">Nucleus</location>
    </subcellularLocation>
</comment>
<dbReference type="SUPFAM" id="SSF52540">
    <property type="entry name" value="P-loop containing nucleoside triphosphate hydrolases"/>
    <property type="match status" value="1"/>
</dbReference>
<dbReference type="PRINTS" id="PR01657">
    <property type="entry name" value="MCMFAMILY"/>
</dbReference>
<dbReference type="Pfam" id="PF14551">
    <property type="entry name" value="MCM_N"/>
    <property type="match status" value="1"/>
</dbReference>
<dbReference type="GO" id="GO:0000727">
    <property type="term" value="P:double-strand break repair via break-induced replication"/>
    <property type="evidence" value="ECO:0007669"/>
    <property type="project" value="TreeGrafter"/>
</dbReference>
<protein>
    <recommendedName>
        <fullName evidence="13">DNA replication licensing factor MCM4</fullName>
        <ecNumber evidence="3">3.6.4.12</ecNumber>
    </recommendedName>
    <alternativeName>
        <fullName evidence="14">DNA replication licensing factor mcm4</fullName>
    </alternativeName>
</protein>
<feature type="region of interest" description="Disordered" evidence="16">
    <location>
        <begin position="1"/>
        <end position="134"/>
    </location>
</feature>
<dbReference type="FunFam" id="3.30.1640.10:FF:000011">
    <property type="entry name" value="DNA helicase"/>
    <property type="match status" value="1"/>
</dbReference>
<dbReference type="Gene3D" id="2.20.28.10">
    <property type="match status" value="1"/>
</dbReference>
<dbReference type="FunFam" id="3.40.50.300:FF:000217">
    <property type="entry name" value="DNA helicase"/>
    <property type="match status" value="1"/>
</dbReference>
<evidence type="ECO:0000256" key="6">
    <source>
        <dbReference type="ARBA" id="ARBA00022741"/>
    </source>
</evidence>
<dbReference type="Gene3D" id="2.40.50.140">
    <property type="entry name" value="Nucleic acid-binding proteins"/>
    <property type="match status" value="1"/>
</dbReference>
<dbReference type="PANTHER" id="PTHR11630">
    <property type="entry name" value="DNA REPLICATION LICENSING FACTOR MCM FAMILY MEMBER"/>
    <property type="match status" value="1"/>
</dbReference>
<dbReference type="SMART" id="SM00350">
    <property type="entry name" value="MCM"/>
    <property type="match status" value="1"/>
</dbReference>
<dbReference type="InterPro" id="IPR031327">
    <property type="entry name" value="MCM"/>
</dbReference>
<dbReference type="InterPro" id="IPR027417">
    <property type="entry name" value="P-loop_NTPase"/>
</dbReference>
<feature type="compositionally biased region" description="Polar residues" evidence="16">
    <location>
        <begin position="160"/>
        <end position="171"/>
    </location>
</feature>
<keyword evidence="6 15" id="KW-0547">Nucleotide-binding</keyword>
<dbReference type="GO" id="GO:0043596">
    <property type="term" value="C:nuclear replication fork"/>
    <property type="evidence" value="ECO:0007669"/>
    <property type="project" value="UniProtKB-ARBA"/>
</dbReference>
<evidence type="ECO:0000256" key="5">
    <source>
        <dbReference type="ARBA" id="ARBA00022705"/>
    </source>
</evidence>
<feature type="compositionally biased region" description="Polar residues" evidence="16">
    <location>
        <begin position="181"/>
        <end position="190"/>
    </location>
</feature>
<keyword evidence="9 15" id="KW-0067">ATP-binding</keyword>
<dbReference type="InterPro" id="IPR033762">
    <property type="entry name" value="MCM_OB"/>
</dbReference>
<evidence type="ECO:0000256" key="1">
    <source>
        <dbReference type="ARBA" id="ARBA00004123"/>
    </source>
</evidence>
<evidence type="ECO:0000259" key="17">
    <source>
        <dbReference type="PROSITE" id="PS50051"/>
    </source>
</evidence>
<evidence type="ECO:0000256" key="11">
    <source>
        <dbReference type="ARBA" id="ARBA00023242"/>
    </source>
</evidence>
<evidence type="ECO:0000256" key="8">
    <source>
        <dbReference type="ARBA" id="ARBA00022806"/>
    </source>
</evidence>
<dbReference type="SUPFAM" id="SSF50249">
    <property type="entry name" value="Nucleic acid-binding proteins"/>
    <property type="match status" value="1"/>
</dbReference>
<dbReference type="InterPro" id="IPR008047">
    <property type="entry name" value="MCM_4"/>
</dbReference>
<dbReference type="EC" id="3.6.4.12" evidence="3"/>
<evidence type="ECO:0000256" key="12">
    <source>
        <dbReference type="ARBA" id="ARBA00047995"/>
    </source>
</evidence>
<dbReference type="InterPro" id="IPR041562">
    <property type="entry name" value="MCM_lid"/>
</dbReference>
<dbReference type="Proteomes" id="UP000246740">
    <property type="component" value="Unassembled WGS sequence"/>
</dbReference>
<keyword evidence="8" id="KW-0347">Helicase</keyword>
<reference evidence="18 19" key="1">
    <citation type="journal article" date="2018" name="Mol. Biol. Evol.">
        <title>Broad Genomic Sampling Reveals a Smut Pathogenic Ancestry of the Fungal Clade Ustilaginomycotina.</title>
        <authorList>
            <person name="Kijpornyongpan T."/>
            <person name="Mondo S.J."/>
            <person name="Barry K."/>
            <person name="Sandor L."/>
            <person name="Lee J."/>
            <person name="Lipzen A."/>
            <person name="Pangilinan J."/>
            <person name="LaButti K."/>
            <person name="Hainaut M."/>
            <person name="Henrissat B."/>
            <person name="Grigoriev I.V."/>
            <person name="Spatafora J.W."/>
            <person name="Aime M.C."/>
        </authorList>
    </citation>
    <scope>NUCLEOTIDE SEQUENCE [LARGE SCALE GENOMIC DNA]</scope>
    <source>
        <strain evidence="18 19">MCA 3645</strain>
    </source>
</reference>
<feature type="region of interest" description="Disordered" evidence="16">
    <location>
        <begin position="154"/>
        <end position="204"/>
    </location>
</feature>
<dbReference type="PROSITE" id="PS00847">
    <property type="entry name" value="MCM_1"/>
    <property type="match status" value="1"/>
</dbReference>
<keyword evidence="11" id="KW-0539">Nucleus</keyword>
<evidence type="ECO:0000256" key="10">
    <source>
        <dbReference type="ARBA" id="ARBA00023125"/>
    </source>
</evidence>
<proteinExistence type="inferred from homology"/>
<dbReference type="GO" id="GO:0006279">
    <property type="term" value="P:premeiotic DNA replication"/>
    <property type="evidence" value="ECO:0007669"/>
    <property type="project" value="UniProtKB-ARBA"/>
</dbReference>
<dbReference type="InParanoid" id="A0A317XS49"/>
<dbReference type="Gene3D" id="3.40.50.300">
    <property type="entry name" value="P-loop containing nucleotide triphosphate hydrolases"/>
    <property type="match status" value="1"/>
</dbReference>
<dbReference type="InterPro" id="IPR027925">
    <property type="entry name" value="MCM_N"/>
</dbReference>
<keyword evidence="10 15" id="KW-0238">DNA-binding</keyword>
<keyword evidence="4" id="KW-0597">Phosphoprotein</keyword>
<accession>A0A317XS49</accession>
<dbReference type="InterPro" id="IPR018525">
    <property type="entry name" value="MCM_CS"/>
</dbReference>
<evidence type="ECO:0000256" key="4">
    <source>
        <dbReference type="ARBA" id="ARBA00022553"/>
    </source>
</evidence>
<dbReference type="GO" id="GO:0016887">
    <property type="term" value="F:ATP hydrolysis activity"/>
    <property type="evidence" value="ECO:0007669"/>
    <property type="project" value="RHEA"/>
</dbReference>
<dbReference type="PRINTS" id="PR01660">
    <property type="entry name" value="MCMPROTEIN4"/>
</dbReference>
<evidence type="ECO:0000256" key="7">
    <source>
        <dbReference type="ARBA" id="ARBA00022801"/>
    </source>
</evidence>
<evidence type="ECO:0000256" key="14">
    <source>
        <dbReference type="ARBA" id="ARBA00074938"/>
    </source>
</evidence>
<dbReference type="Pfam" id="PF17855">
    <property type="entry name" value="MCM_lid"/>
    <property type="match status" value="1"/>
</dbReference>
<evidence type="ECO:0000256" key="3">
    <source>
        <dbReference type="ARBA" id="ARBA00012551"/>
    </source>
</evidence>